<gene>
    <name evidence="3" type="ORF">JAZ07_14845</name>
</gene>
<dbReference type="Proteomes" id="UP000886667">
    <property type="component" value="Unassembled WGS sequence"/>
</dbReference>
<protein>
    <submittedName>
        <fullName evidence="3">Uncharacterized protein</fullName>
    </submittedName>
</protein>
<keyword evidence="2" id="KW-0812">Transmembrane</keyword>
<evidence type="ECO:0000256" key="2">
    <source>
        <dbReference type="SAM" id="Phobius"/>
    </source>
</evidence>
<accession>A0A9E4N5D2</accession>
<proteinExistence type="predicted"/>
<feature type="transmembrane region" description="Helical" evidence="2">
    <location>
        <begin position="15"/>
        <end position="33"/>
    </location>
</feature>
<comment type="caution">
    <text evidence="3">The sequence shown here is derived from an EMBL/GenBank/DDBJ whole genome shotgun (WGS) entry which is preliminary data.</text>
</comment>
<dbReference type="AlphaFoldDB" id="A0A9E4N5D2"/>
<reference evidence="3" key="1">
    <citation type="journal article" date="2021" name="Proc. Natl. Acad. Sci. U.S.A.">
        <title>Global biogeography of chemosynthetic symbionts reveals both localized and globally distributed symbiont groups. .</title>
        <authorList>
            <person name="Osvatic J.T."/>
            <person name="Wilkins L.G.E."/>
            <person name="Leibrecht L."/>
            <person name="Leray M."/>
            <person name="Zauner S."/>
            <person name="Polzin J."/>
            <person name="Camacho Y."/>
            <person name="Gros O."/>
            <person name="van Gils J.A."/>
            <person name="Eisen J.A."/>
            <person name="Petersen J.M."/>
            <person name="Yuen B."/>
        </authorList>
    </citation>
    <scope>NUCLEOTIDE SEQUENCE</scope>
    <source>
        <strain evidence="3">MAGclacostrist064TRANS</strain>
    </source>
</reference>
<evidence type="ECO:0000256" key="1">
    <source>
        <dbReference type="SAM" id="MobiDB-lite"/>
    </source>
</evidence>
<keyword evidence="2" id="KW-0472">Membrane</keyword>
<feature type="region of interest" description="Disordered" evidence="1">
    <location>
        <begin position="42"/>
        <end position="65"/>
    </location>
</feature>
<sequence length="65" mass="7096">MLDAIIQYVTDNKEWIFSGVGVAIIVAVAGLFFRKKSDINQTIKSGSSSTNIQAGQDVHINNDQK</sequence>
<evidence type="ECO:0000313" key="4">
    <source>
        <dbReference type="Proteomes" id="UP000886667"/>
    </source>
</evidence>
<evidence type="ECO:0000313" key="3">
    <source>
        <dbReference type="EMBL" id="MCG7947618.1"/>
    </source>
</evidence>
<keyword evidence="2" id="KW-1133">Transmembrane helix</keyword>
<organism evidence="3 4">
    <name type="scientific">Candidatus Thiodiazotropha taylori</name>
    <dbReference type="NCBI Taxonomy" id="2792791"/>
    <lineage>
        <taxon>Bacteria</taxon>
        <taxon>Pseudomonadati</taxon>
        <taxon>Pseudomonadota</taxon>
        <taxon>Gammaproteobacteria</taxon>
        <taxon>Chromatiales</taxon>
        <taxon>Sedimenticolaceae</taxon>
        <taxon>Candidatus Thiodiazotropha</taxon>
    </lineage>
</organism>
<name>A0A9E4N5D2_9GAMM</name>
<feature type="compositionally biased region" description="Polar residues" evidence="1">
    <location>
        <begin position="42"/>
        <end position="59"/>
    </location>
</feature>
<dbReference type="EMBL" id="JAEPCM010000525">
    <property type="protein sequence ID" value="MCG7947618.1"/>
    <property type="molecule type" value="Genomic_DNA"/>
</dbReference>